<feature type="domain" description="Hemerythrin-like" evidence="2">
    <location>
        <begin position="123"/>
        <end position="248"/>
    </location>
</feature>
<dbReference type="Proteomes" id="UP000044602">
    <property type="component" value="Unassembled WGS sequence"/>
</dbReference>
<dbReference type="AlphaFoldDB" id="A0A0G4KHG0"/>
<dbReference type="Pfam" id="PF01814">
    <property type="entry name" value="Hemerythrin"/>
    <property type="match status" value="1"/>
</dbReference>
<dbReference type="EMBL" id="CVQH01000891">
    <property type="protein sequence ID" value="CRJ91561.1"/>
    <property type="molecule type" value="Genomic_DNA"/>
</dbReference>
<evidence type="ECO:0000313" key="4">
    <source>
        <dbReference type="Proteomes" id="UP000044602"/>
    </source>
</evidence>
<dbReference type="PANTHER" id="PTHR38048">
    <property type="entry name" value="EXPRESSED PROTEIN"/>
    <property type="match status" value="1"/>
</dbReference>
<organism evidence="3 4">
    <name type="scientific">Verticillium longisporum</name>
    <name type="common">Verticillium dahliae var. longisporum</name>
    <dbReference type="NCBI Taxonomy" id="100787"/>
    <lineage>
        <taxon>Eukaryota</taxon>
        <taxon>Fungi</taxon>
        <taxon>Dikarya</taxon>
        <taxon>Ascomycota</taxon>
        <taxon>Pezizomycotina</taxon>
        <taxon>Sordariomycetes</taxon>
        <taxon>Hypocreomycetidae</taxon>
        <taxon>Glomerellales</taxon>
        <taxon>Plectosphaerellaceae</taxon>
        <taxon>Verticillium</taxon>
    </lineage>
</organism>
<accession>A0A0G4KHG0</accession>
<feature type="compositionally biased region" description="Low complexity" evidence="1">
    <location>
        <begin position="87"/>
        <end position="107"/>
    </location>
</feature>
<feature type="region of interest" description="Disordered" evidence="1">
    <location>
        <begin position="45"/>
        <end position="107"/>
    </location>
</feature>
<feature type="compositionally biased region" description="Low complexity" evidence="1">
    <location>
        <begin position="62"/>
        <end position="78"/>
    </location>
</feature>
<dbReference type="CDD" id="cd12108">
    <property type="entry name" value="Hr-like"/>
    <property type="match status" value="1"/>
</dbReference>
<proteinExistence type="predicted"/>
<evidence type="ECO:0000313" key="3">
    <source>
        <dbReference type="EMBL" id="CRJ91561.1"/>
    </source>
</evidence>
<dbReference type="InterPro" id="IPR012312">
    <property type="entry name" value="Hemerythrin-like"/>
</dbReference>
<evidence type="ECO:0000256" key="1">
    <source>
        <dbReference type="SAM" id="MobiDB-lite"/>
    </source>
</evidence>
<dbReference type="PANTHER" id="PTHR38048:SF1">
    <property type="entry name" value="HEMERYTHRIN-LIKE DOMAIN-CONTAINING PROTEIN"/>
    <property type="match status" value="1"/>
</dbReference>
<dbReference type="STRING" id="100787.A0A0G4KHG0"/>
<gene>
    <name evidence="3" type="ORF">BN1708_009346</name>
</gene>
<dbReference type="InterPro" id="IPR053206">
    <property type="entry name" value="Dimeric_xanthone_biosynth"/>
</dbReference>
<name>A0A0G4KHG0_VERLO</name>
<dbReference type="Gene3D" id="1.20.120.520">
    <property type="entry name" value="nmb1532 protein domain like"/>
    <property type="match status" value="1"/>
</dbReference>
<sequence length="269" mass="30651">MPVFRSSWSTSPVLPMNSLSKLSTVPIKHSIARLRATPQTRRLSTITARDLLRPANTHTSRRNFSQLSSTSSRSSMASLHEQPAAREPSSTETSSTPEAPAEAQLPPLSATDFRTFNALAVKMDYFHNHFRKTWTMLHTAATSNKRPQGMSIRQFLSEGLSFIQHLEAHHSIEENYFFPQLARKMPEFRGGKAELLRQHREIHKGMEGLQAYLRACRAGEVELQMSVLLEKLDSWGDVLWTHLDQEVKTLGAENMRRYWTLADMKGFMI</sequence>
<protein>
    <recommendedName>
        <fullName evidence="2">Hemerythrin-like domain-containing protein</fullName>
    </recommendedName>
</protein>
<reference evidence="3 4" key="1">
    <citation type="submission" date="2015-05" db="EMBL/GenBank/DDBJ databases">
        <authorList>
            <person name="Wang D.B."/>
            <person name="Wang M."/>
        </authorList>
    </citation>
    <scope>NUCLEOTIDE SEQUENCE [LARGE SCALE GENOMIC DNA]</scope>
    <source>
        <strain evidence="3">VL1</strain>
    </source>
</reference>
<keyword evidence="4" id="KW-1185">Reference proteome</keyword>
<evidence type="ECO:0000259" key="2">
    <source>
        <dbReference type="Pfam" id="PF01814"/>
    </source>
</evidence>